<evidence type="ECO:0000256" key="4">
    <source>
        <dbReference type="ARBA" id="ARBA00022692"/>
    </source>
</evidence>
<evidence type="ECO:0000256" key="6">
    <source>
        <dbReference type="ARBA" id="ARBA00023136"/>
    </source>
</evidence>
<evidence type="ECO:0000313" key="10">
    <source>
        <dbReference type="Proteomes" id="UP001549076"/>
    </source>
</evidence>
<dbReference type="CDD" id="cd06261">
    <property type="entry name" value="TM_PBP2"/>
    <property type="match status" value="1"/>
</dbReference>
<evidence type="ECO:0000256" key="7">
    <source>
        <dbReference type="RuleBase" id="RU363032"/>
    </source>
</evidence>
<dbReference type="PANTHER" id="PTHR32243:SF18">
    <property type="entry name" value="INNER MEMBRANE ABC TRANSPORTER PERMEASE PROTEIN YCJP"/>
    <property type="match status" value="1"/>
</dbReference>
<proteinExistence type="inferred from homology"/>
<keyword evidence="4 7" id="KW-0812">Transmembrane</keyword>
<dbReference type="InterPro" id="IPR000515">
    <property type="entry name" value="MetI-like"/>
</dbReference>
<feature type="transmembrane region" description="Helical" evidence="7">
    <location>
        <begin position="244"/>
        <end position="262"/>
    </location>
</feature>
<keyword evidence="6 7" id="KW-0472">Membrane</keyword>
<reference evidence="9 10" key="1">
    <citation type="submission" date="2024-06" db="EMBL/GenBank/DDBJ databases">
        <title>Genomic Encyclopedia of Type Strains, Phase IV (KMG-IV): sequencing the most valuable type-strain genomes for metagenomic binning, comparative biology and taxonomic classification.</title>
        <authorList>
            <person name="Goeker M."/>
        </authorList>
    </citation>
    <scope>NUCLEOTIDE SEQUENCE [LARGE SCALE GENOMIC DNA]</scope>
    <source>
        <strain evidence="9 10">DSM 27865</strain>
    </source>
</reference>
<feature type="transmembrane region" description="Helical" evidence="7">
    <location>
        <begin position="138"/>
        <end position="161"/>
    </location>
</feature>
<dbReference type="EMBL" id="JBEPML010000008">
    <property type="protein sequence ID" value="MET3792470.1"/>
    <property type="molecule type" value="Genomic_DNA"/>
</dbReference>
<evidence type="ECO:0000256" key="2">
    <source>
        <dbReference type="ARBA" id="ARBA00022448"/>
    </source>
</evidence>
<keyword evidence="3" id="KW-1003">Cell membrane</keyword>
<dbReference type="RefSeq" id="WP_354195515.1">
    <property type="nucleotide sequence ID" value="NZ_JBEPML010000008.1"/>
</dbReference>
<gene>
    <name evidence="9" type="ORF">ABID37_002687</name>
</gene>
<feature type="transmembrane region" description="Helical" evidence="7">
    <location>
        <begin position="9"/>
        <end position="30"/>
    </location>
</feature>
<comment type="similarity">
    <text evidence="7">Belongs to the binding-protein-dependent transport system permease family.</text>
</comment>
<evidence type="ECO:0000256" key="3">
    <source>
        <dbReference type="ARBA" id="ARBA00022475"/>
    </source>
</evidence>
<organism evidence="9 10">
    <name type="scientific">Aquamicrobium terrae</name>
    <dbReference type="NCBI Taxonomy" id="1324945"/>
    <lineage>
        <taxon>Bacteria</taxon>
        <taxon>Pseudomonadati</taxon>
        <taxon>Pseudomonadota</taxon>
        <taxon>Alphaproteobacteria</taxon>
        <taxon>Hyphomicrobiales</taxon>
        <taxon>Phyllobacteriaceae</taxon>
        <taxon>Aquamicrobium</taxon>
    </lineage>
</organism>
<feature type="transmembrane region" description="Helical" evidence="7">
    <location>
        <begin position="75"/>
        <end position="95"/>
    </location>
</feature>
<dbReference type="InterPro" id="IPR035906">
    <property type="entry name" value="MetI-like_sf"/>
</dbReference>
<feature type="transmembrane region" description="Helical" evidence="7">
    <location>
        <begin position="107"/>
        <end position="126"/>
    </location>
</feature>
<evidence type="ECO:0000313" key="9">
    <source>
        <dbReference type="EMBL" id="MET3792470.1"/>
    </source>
</evidence>
<feature type="domain" description="ABC transmembrane type-1" evidence="8">
    <location>
        <begin position="70"/>
        <end position="262"/>
    </location>
</feature>
<feature type="transmembrane region" description="Helical" evidence="7">
    <location>
        <begin position="182"/>
        <end position="204"/>
    </location>
</feature>
<dbReference type="PANTHER" id="PTHR32243">
    <property type="entry name" value="MALTOSE TRANSPORT SYSTEM PERMEASE-RELATED"/>
    <property type="match status" value="1"/>
</dbReference>
<keyword evidence="9" id="KW-0762">Sugar transport</keyword>
<name>A0ABV2N084_9HYPH</name>
<evidence type="ECO:0000256" key="5">
    <source>
        <dbReference type="ARBA" id="ARBA00022989"/>
    </source>
</evidence>
<evidence type="ECO:0000259" key="8">
    <source>
        <dbReference type="PROSITE" id="PS50928"/>
    </source>
</evidence>
<evidence type="ECO:0000256" key="1">
    <source>
        <dbReference type="ARBA" id="ARBA00004651"/>
    </source>
</evidence>
<dbReference type="PROSITE" id="PS50928">
    <property type="entry name" value="ABC_TM1"/>
    <property type="match status" value="1"/>
</dbReference>
<comment type="subcellular location">
    <subcellularLocation>
        <location evidence="1 7">Cell membrane</location>
        <topology evidence="1 7">Multi-pass membrane protein</topology>
    </subcellularLocation>
</comment>
<keyword evidence="2 7" id="KW-0813">Transport</keyword>
<dbReference type="SUPFAM" id="SSF161098">
    <property type="entry name" value="MetI-like"/>
    <property type="match status" value="1"/>
</dbReference>
<comment type="caution">
    <text evidence="9">The sequence shown here is derived from an EMBL/GenBank/DDBJ whole genome shotgun (WGS) entry which is preliminary data.</text>
</comment>
<sequence>MKRTLAQSLALYGVVTLTVAMILFPVYWLVVTAVTTTDELYRLPPTFWPDNPQWDVFVRVWEARPILKWLANSTLAALGSVALSMLVSVSAGYALSRYSMKGGATMGLFVLTAKMLPATLLVIPLFSIFSRMGLVGSLWTLVLAHSTMIIPFATWMLKGYFDTIPRELEQAAMVDGCSPVGAMLRVVLPIATPGLAATALYAFVLSWADYAYARTFLVNSPDNWTANLGITTMQGEYVTYWNEIAAASVFVALPIIAIYLFLERYLVGGLTAGAEK</sequence>
<dbReference type="InterPro" id="IPR050901">
    <property type="entry name" value="BP-dep_ABC_trans_perm"/>
</dbReference>
<keyword evidence="5 7" id="KW-1133">Transmembrane helix</keyword>
<accession>A0ABV2N084</accession>
<dbReference type="Pfam" id="PF00528">
    <property type="entry name" value="BPD_transp_1"/>
    <property type="match status" value="1"/>
</dbReference>
<dbReference type="Proteomes" id="UP001549076">
    <property type="component" value="Unassembled WGS sequence"/>
</dbReference>
<dbReference type="Gene3D" id="1.10.3720.10">
    <property type="entry name" value="MetI-like"/>
    <property type="match status" value="1"/>
</dbReference>
<protein>
    <submittedName>
        <fullName evidence="9">Multiple sugar transport system permease protein</fullName>
    </submittedName>
</protein>
<keyword evidence="10" id="KW-1185">Reference proteome</keyword>